<sequence>MSIEQPQQQISPRKQKLGALKQFVLFNMIGLLNTLVDFVVYSLLVWAGLYVLPAQVISYSAGMVNSYVLNSLITFKGTSKREDGYKADRGRAVRFVVLNAAVLGVSMLLLYELTKEAGLGPFTAKLLATGVTVVLNFAGSKWWVFKQS</sequence>
<accession>A0ABQ6NW64</accession>
<feature type="transmembrane region" description="Helical" evidence="6">
    <location>
        <begin position="126"/>
        <end position="145"/>
    </location>
</feature>
<feature type="domain" description="GtrA/DPMS transmembrane" evidence="7">
    <location>
        <begin position="26"/>
        <end position="145"/>
    </location>
</feature>
<keyword evidence="3 6" id="KW-0812">Transmembrane</keyword>
<reference evidence="8 9" key="1">
    <citation type="submission" date="2023-05" db="EMBL/GenBank/DDBJ databases">
        <title>Draft genome of Paenibacillus sp. CCS26.</title>
        <authorList>
            <person name="Akita H."/>
            <person name="Shinto Y."/>
            <person name="Kimura Z."/>
        </authorList>
    </citation>
    <scope>NUCLEOTIDE SEQUENCE [LARGE SCALE GENOMIC DNA]</scope>
    <source>
        <strain evidence="8 9">CCS26</strain>
    </source>
</reference>
<evidence type="ECO:0000256" key="1">
    <source>
        <dbReference type="ARBA" id="ARBA00004141"/>
    </source>
</evidence>
<evidence type="ECO:0000313" key="9">
    <source>
        <dbReference type="Proteomes" id="UP001285921"/>
    </source>
</evidence>
<protein>
    <submittedName>
        <fullName evidence="8">Polysaccharide biosynthesis protein GtrA</fullName>
    </submittedName>
</protein>
<keyword evidence="9" id="KW-1185">Reference proteome</keyword>
<comment type="similarity">
    <text evidence="2">Belongs to the GtrA family.</text>
</comment>
<name>A0ABQ6NW64_9BACL</name>
<keyword evidence="5 6" id="KW-0472">Membrane</keyword>
<organism evidence="8 9">
    <name type="scientific">Paenibacillus glycanilyticus</name>
    <dbReference type="NCBI Taxonomy" id="126569"/>
    <lineage>
        <taxon>Bacteria</taxon>
        <taxon>Bacillati</taxon>
        <taxon>Bacillota</taxon>
        <taxon>Bacilli</taxon>
        <taxon>Bacillales</taxon>
        <taxon>Paenibacillaceae</taxon>
        <taxon>Paenibacillus</taxon>
    </lineage>
</organism>
<dbReference type="EMBL" id="BTCL01000029">
    <property type="protein sequence ID" value="GMK48377.1"/>
    <property type="molecule type" value="Genomic_DNA"/>
</dbReference>
<keyword evidence="4 6" id="KW-1133">Transmembrane helix</keyword>
<feature type="transmembrane region" description="Helical" evidence="6">
    <location>
        <begin position="23"/>
        <end position="44"/>
    </location>
</feature>
<comment type="subcellular location">
    <subcellularLocation>
        <location evidence="1">Membrane</location>
        <topology evidence="1">Multi-pass membrane protein</topology>
    </subcellularLocation>
</comment>
<dbReference type="Proteomes" id="UP001285921">
    <property type="component" value="Unassembled WGS sequence"/>
</dbReference>
<comment type="caution">
    <text evidence="8">The sequence shown here is derived from an EMBL/GenBank/DDBJ whole genome shotgun (WGS) entry which is preliminary data.</text>
</comment>
<evidence type="ECO:0000313" key="8">
    <source>
        <dbReference type="EMBL" id="GMK48377.1"/>
    </source>
</evidence>
<evidence type="ECO:0000259" key="7">
    <source>
        <dbReference type="Pfam" id="PF04138"/>
    </source>
</evidence>
<evidence type="ECO:0000256" key="4">
    <source>
        <dbReference type="ARBA" id="ARBA00022989"/>
    </source>
</evidence>
<proteinExistence type="inferred from homology"/>
<evidence type="ECO:0000256" key="2">
    <source>
        <dbReference type="ARBA" id="ARBA00009399"/>
    </source>
</evidence>
<feature type="transmembrane region" description="Helical" evidence="6">
    <location>
        <begin position="56"/>
        <end position="75"/>
    </location>
</feature>
<dbReference type="PANTHER" id="PTHR38459:SF1">
    <property type="entry name" value="PROPHAGE BACTOPRENOL-LINKED GLUCOSE TRANSLOCASE HOMOLOG"/>
    <property type="match status" value="1"/>
</dbReference>
<evidence type="ECO:0000256" key="6">
    <source>
        <dbReference type="SAM" id="Phobius"/>
    </source>
</evidence>
<dbReference type="InterPro" id="IPR051401">
    <property type="entry name" value="GtrA_CellWall_Glycosyl"/>
</dbReference>
<feature type="transmembrane region" description="Helical" evidence="6">
    <location>
        <begin position="95"/>
        <end position="114"/>
    </location>
</feature>
<evidence type="ECO:0000256" key="3">
    <source>
        <dbReference type="ARBA" id="ARBA00022692"/>
    </source>
</evidence>
<evidence type="ECO:0000256" key="5">
    <source>
        <dbReference type="ARBA" id="ARBA00023136"/>
    </source>
</evidence>
<dbReference type="RefSeq" id="WP_317982048.1">
    <property type="nucleotide sequence ID" value="NZ_BTCL01000029.1"/>
</dbReference>
<dbReference type="PANTHER" id="PTHR38459">
    <property type="entry name" value="PROPHAGE BACTOPRENOL-LINKED GLUCOSE TRANSLOCASE HOMOLOG"/>
    <property type="match status" value="1"/>
</dbReference>
<gene>
    <name evidence="8" type="ORF">PghCCS26_55070</name>
</gene>
<dbReference type="Pfam" id="PF04138">
    <property type="entry name" value="GtrA_DPMS_TM"/>
    <property type="match status" value="1"/>
</dbReference>
<dbReference type="InterPro" id="IPR007267">
    <property type="entry name" value="GtrA_DPMS_TM"/>
</dbReference>